<evidence type="ECO:0000256" key="1">
    <source>
        <dbReference type="SAM" id="MobiDB-lite"/>
    </source>
</evidence>
<gene>
    <name evidence="3" type="ORF">GOP47_0004167</name>
</gene>
<dbReference type="EMBL" id="JABFUD020000004">
    <property type="protein sequence ID" value="KAI5080984.1"/>
    <property type="molecule type" value="Genomic_DNA"/>
</dbReference>
<dbReference type="PROSITE" id="PS51222">
    <property type="entry name" value="DCD"/>
    <property type="match status" value="1"/>
</dbReference>
<reference evidence="3" key="1">
    <citation type="submission" date="2021-01" db="EMBL/GenBank/DDBJ databases">
        <title>Adiantum capillus-veneris genome.</title>
        <authorList>
            <person name="Fang Y."/>
            <person name="Liao Q."/>
        </authorList>
    </citation>
    <scope>NUCLEOTIDE SEQUENCE</scope>
    <source>
        <strain evidence="3">H3</strain>
        <tissue evidence="3">Leaf</tissue>
    </source>
</reference>
<dbReference type="PANTHER" id="PTHR46444">
    <property type="entry name" value="DCD (DEVELOPMENT AND CELL DEATH) DOMAIN PROTEIN-RELATED"/>
    <property type="match status" value="1"/>
</dbReference>
<feature type="region of interest" description="Disordered" evidence="1">
    <location>
        <begin position="251"/>
        <end position="307"/>
    </location>
</feature>
<comment type="caution">
    <text evidence="3">The sequence shown here is derived from an EMBL/GenBank/DDBJ whole genome shotgun (WGS) entry which is preliminary data.</text>
</comment>
<evidence type="ECO:0000313" key="4">
    <source>
        <dbReference type="Proteomes" id="UP000886520"/>
    </source>
</evidence>
<accession>A0A9D4V729</accession>
<organism evidence="3 4">
    <name type="scientific">Adiantum capillus-veneris</name>
    <name type="common">Maidenhair fern</name>
    <dbReference type="NCBI Taxonomy" id="13818"/>
    <lineage>
        <taxon>Eukaryota</taxon>
        <taxon>Viridiplantae</taxon>
        <taxon>Streptophyta</taxon>
        <taxon>Embryophyta</taxon>
        <taxon>Tracheophyta</taxon>
        <taxon>Polypodiopsida</taxon>
        <taxon>Polypodiidae</taxon>
        <taxon>Polypodiales</taxon>
        <taxon>Pteridineae</taxon>
        <taxon>Pteridaceae</taxon>
        <taxon>Vittarioideae</taxon>
        <taxon>Adiantum</taxon>
    </lineage>
</organism>
<dbReference type="Pfam" id="PF10539">
    <property type="entry name" value="Dev_Cell_Death"/>
    <property type="match status" value="1"/>
</dbReference>
<evidence type="ECO:0000259" key="2">
    <source>
        <dbReference type="PROSITE" id="PS51222"/>
    </source>
</evidence>
<dbReference type="SMART" id="SM00767">
    <property type="entry name" value="DCD"/>
    <property type="match status" value="1"/>
</dbReference>
<feature type="domain" description="DCD" evidence="2">
    <location>
        <begin position="116"/>
        <end position="246"/>
    </location>
</feature>
<dbReference type="InterPro" id="IPR013989">
    <property type="entry name" value="Dev_and_cell_death_domain"/>
</dbReference>
<proteinExistence type="predicted"/>
<protein>
    <recommendedName>
        <fullName evidence="2">DCD domain-containing protein</fullName>
    </recommendedName>
</protein>
<dbReference type="AlphaFoldDB" id="A0A9D4V729"/>
<dbReference type="PANTHER" id="PTHR46444:SF19">
    <property type="entry name" value="OS02G0745600 PROTEIN"/>
    <property type="match status" value="1"/>
</dbReference>
<name>A0A9D4V729_ADICA</name>
<dbReference type="OrthoDB" id="1920894at2759"/>
<sequence length="434" mass="48230">MKALQPVGNLFLSSYLSLSHGSVQIGQGGHEIAIVFETNLGLPPALEKGFPGELFSERRFGEAGAQVLRSNSEPEVAVKETPKVKAANGGKKGGMKRLRLRKKGGVSKKAPIEPVKDFAGLIFMCNTETKKDCFKHHVFGLPEAKKEIVEGVKKGMKLFLFDIDQKVLYGVYKASSLGGMNLVSEAFQGSERKFPAQVRFRIHKDCAPLEENDFKPAIKDNYFGRNRFKCELSLEQVGKLLQLFRPLDSQGLPNPKARKDVKGGPIQKGNSSGKPALQKRPRTGAPLGSNRSAKLRQPPSAGWYPRSQTWEPLPTSLVTHSQPSSFTGLVSNPDISRLDADVLYRQRLDALDRRAYVLDPVLDASLRHVGVPSEYGRRRVPDDLYAVERSLPPSKGALLYDDLYREMPYQREALYSSRDDGRSALSYKPLTWGY</sequence>
<keyword evidence="4" id="KW-1185">Reference proteome</keyword>
<evidence type="ECO:0000313" key="3">
    <source>
        <dbReference type="EMBL" id="KAI5080984.1"/>
    </source>
</evidence>
<dbReference type="Proteomes" id="UP000886520">
    <property type="component" value="Chromosome 4"/>
</dbReference>